<proteinExistence type="predicted"/>
<feature type="region of interest" description="Disordered" evidence="1">
    <location>
        <begin position="183"/>
        <end position="205"/>
    </location>
</feature>
<evidence type="ECO:0000256" key="1">
    <source>
        <dbReference type="SAM" id="MobiDB-lite"/>
    </source>
</evidence>
<feature type="region of interest" description="Disordered" evidence="1">
    <location>
        <begin position="259"/>
        <end position="278"/>
    </location>
</feature>
<dbReference type="OrthoDB" id="2333993at2759"/>
<name>A0A9N9F824_9GLOM</name>
<keyword evidence="3" id="KW-1185">Reference proteome</keyword>
<dbReference type="EMBL" id="CAJVPJ010000360">
    <property type="protein sequence ID" value="CAG8515954.1"/>
    <property type="molecule type" value="Genomic_DNA"/>
</dbReference>
<feature type="compositionally biased region" description="Basic residues" evidence="1">
    <location>
        <begin position="140"/>
        <end position="153"/>
    </location>
</feature>
<sequence>MSTTLSNNTILPSLAHLNLNPYKLSIEQKQFNAHCQQQPMSLTERHSQTFVSQMYTPQSYQQTPPRMLPTRLNNSQVSEEKVWNCTECEKSYKGRNARSILRRHLKDKHAVDVPRGTRWDNDPNRPKSDAERRERMLLSKRRWAQKARAKKNSLKQSNSTHETDGKIHLCTKTTDNVSIKNFPTVLPSPTHTNKTSTSDSSPTRFQLSFPTQGCPPTPEMPQTPEMQITDYFPPSPSLCSPILDNRHIKHRCSSDNIDNMYSPNANEAQSSEDENESSIFNSPFRNCGGQLPMMFADKKSSNLYNGQHALPSFASLSLMSTISGGRLPQPIMVNERMFRTYEPSSPARYAYSMQIPERARMMASVS</sequence>
<comment type="caution">
    <text evidence="2">The sequence shown here is derived from an EMBL/GenBank/DDBJ whole genome shotgun (WGS) entry which is preliminary data.</text>
</comment>
<accession>A0A9N9F824</accession>
<gene>
    <name evidence="2" type="ORF">POCULU_LOCUS3321</name>
</gene>
<feature type="compositionally biased region" description="Polar residues" evidence="1">
    <location>
        <begin position="259"/>
        <end position="269"/>
    </location>
</feature>
<protein>
    <submittedName>
        <fullName evidence="2">6532_t:CDS:1</fullName>
    </submittedName>
</protein>
<feature type="region of interest" description="Disordered" evidence="1">
    <location>
        <begin position="113"/>
        <end position="132"/>
    </location>
</feature>
<organism evidence="2 3">
    <name type="scientific">Paraglomus occultum</name>
    <dbReference type="NCBI Taxonomy" id="144539"/>
    <lineage>
        <taxon>Eukaryota</taxon>
        <taxon>Fungi</taxon>
        <taxon>Fungi incertae sedis</taxon>
        <taxon>Mucoromycota</taxon>
        <taxon>Glomeromycotina</taxon>
        <taxon>Glomeromycetes</taxon>
        <taxon>Paraglomerales</taxon>
        <taxon>Paraglomeraceae</taxon>
        <taxon>Paraglomus</taxon>
    </lineage>
</organism>
<dbReference type="AlphaFoldDB" id="A0A9N9F824"/>
<feature type="region of interest" description="Disordered" evidence="1">
    <location>
        <begin position="140"/>
        <end position="164"/>
    </location>
</feature>
<dbReference type="Proteomes" id="UP000789572">
    <property type="component" value="Unassembled WGS sequence"/>
</dbReference>
<reference evidence="2" key="1">
    <citation type="submission" date="2021-06" db="EMBL/GenBank/DDBJ databases">
        <authorList>
            <person name="Kallberg Y."/>
            <person name="Tangrot J."/>
            <person name="Rosling A."/>
        </authorList>
    </citation>
    <scope>NUCLEOTIDE SEQUENCE</scope>
    <source>
        <strain evidence="2">IA702</strain>
    </source>
</reference>
<evidence type="ECO:0000313" key="3">
    <source>
        <dbReference type="Proteomes" id="UP000789572"/>
    </source>
</evidence>
<evidence type="ECO:0000313" key="2">
    <source>
        <dbReference type="EMBL" id="CAG8515954.1"/>
    </source>
</evidence>